<dbReference type="Pfam" id="PF02275">
    <property type="entry name" value="CBAH"/>
    <property type="match status" value="1"/>
</dbReference>
<evidence type="ECO:0000313" key="4">
    <source>
        <dbReference type="EMBL" id="OUP54219.1"/>
    </source>
</evidence>
<sequence>MKEHPMWEAGCSALSWSTQDGKHLFARNMDFTGMAPGTSVTFAPRGSAYELCSGQPSGYRAQYAAVGIGLMAGQPILYEGVNEHGLMGAQLYYRCFAHYPDSARPDTKPIQPPMLVYHLLAQCQSVHEAAKMLEHDLTLVSVPMMGAVPTLHWMFSDRTGESMVVESDADGLHIYRDTVGVMTNSPSYAWHRLNLLNYAGIRDLDYGERTLCGNHLEPCFSGSGAQGIPGDWSSPSRFVRLCMLREYGRKGKDEQSGVARIFRLMESAAFPLGMVRVNDEREDDSAFDTTLYTSVACAESGRFYWTTYENQNIQYVDLKTLCERDTPVQFDLKTEPDFQLRCE</sequence>
<protein>
    <submittedName>
        <fullName evidence="4">Penicillin amidase</fullName>
    </submittedName>
</protein>
<dbReference type="SUPFAM" id="SSF56235">
    <property type="entry name" value="N-terminal nucleophile aminohydrolases (Ntn hydrolases)"/>
    <property type="match status" value="1"/>
</dbReference>
<comment type="similarity">
    <text evidence="1">Belongs to the peptidase C59 family.</text>
</comment>
<dbReference type="CDD" id="cd00542">
    <property type="entry name" value="Ntn_PVA"/>
    <property type="match status" value="1"/>
</dbReference>
<evidence type="ECO:0000259" key="3">
    <source>
        <dbReference type="Pfam" id="PF02275"/>
    </source>
</evidence>
<dbReference type="AlphaFoldDB" id="A0A1Y4LFC9"/>
<dbReference type="InterPro" id="IPR052193">
    <property type="entry name" value="Peptidase_C59"/>
</dbReference>
<dbReference type="Proteomes" id="UP000195897">
    <property type="component" value="Unassembled WGS sequence"/>
</dbReference>
<dbReference type="EMBL" id="NFKK01000002">
    <property type="protein sequence ID" value="OUP54219.1"/>
    <property type="molecule type" value="Genomic_DNA"/>
</dbReference>
<keyword evidence="2" id="KW-0378">Hydrolase</keyword>
<reference evidence="5" key="1">
    <citation type="submission" date="2017-04" db="EMBL/GenBank/DDBJ databases">
        <title>Function of individual gut microbiota members based on whole genome sequencing of pure cultures obtained from chicken caecum.</title>
        <authorList>
            <person name="Medvecky M."/>
            <person name="Cejkova D."/>
            <person name="Polansky O."/>
            <person name="Karasova D."/>
            <person name="Kubasova T."/>
            <person name="Cizek A."/>
            <person name="Rychlik I."/>
        </authorList>
    </citation>
    <scope>NUCLEOTIDE SEQUENCE [LARGE SCALE GENOMIC DNA]</scope>
    <source>
        <strain evidence="5">An180</strain>
    </source>
</reference>
<evidence type="ECO:0000256" key="1">
    <source>
        <dbReference type="ARBA" id="ARBA00006625"/>
    </source>
</evidence>
<dbReference type="RefSeq" id="WP_087370694.1">
    <property type="nucleotide sequence ID" value="NZ_NFKK01000002.1"/>
</dbReference>
<proteinExistence type="inferred from homology"/>
<dbReference type="InterPro" id="IPR029132">
    <property type="entry name" value="CBAH/NAAA_C"/>
</dbReference>
<organism evidence="4 5">
    <name type="scientific">Butyricicoccus pullicaecorum</name>
    <dbReference type="NCBI Taxonomy" id="501571"/>
    <lineage>
        <taxon>Bacteria</taxon>
        <taxon>Bacillati</taxon>
        <taxon>Bacillota</taxon>
        <taxon>Clostridia</taxon>
        <taxon>Eubacteriales</taxon>
        <taxon>Butyricicoccaceae</taxon>
        <taxon>Butyricicoccus</taxon>
    </lineage>
</organism>
<comment type="caution">
    <text evidence="4">The sequence shown here is derived from an EMBL/GenBank/DDBJ whole genome shotgun (WGS) entry which is preliminary data.</text>
</comment>
<dbReference type="InterPro" id="IPR029055">
    <property type="entry name" value="Ntn_hydrolases_N"/>
</dbReference>
<dbReference type="GO" id="GO:0016787">
    <property type="term" value="F:hydrolase activity"/>
    <property type="evidence" value="ECO:0007669"/>
    <property type="project" value="UniProtKB-KW"/>
</dbReference>
<gene>
    <name evidence="4" type="ORF">B5F17_03120</name>
</gene>
<evidence type="ECO:0000256" key="2">
    <source>
        <dbReference type="ARBA" id="ARBA00022801"/>
    </source>
</evidence>
<accession>A0A1Y4LFC9</accession>
<dbReference type="PANTHER" id="PTHR35527">
    <property type="entry name" value="CHOLOYLGLYCINE HYDROLASE"/>
    <property type="match status" value="1"/>
</dbReference>
<feature type="domain" description="Choloylglycine hydrolase/NAAA C-terminal" evidence="3">
    <location>
        <begin position="11"/>
        <end position="320"/>
    </location>
</feature>
<dbReference type="Gene3D" id="3.60.60.10">
    <property type="entry name" value="Penicillin V Acylase, Chain A"/>
    <property type="match status" value="1"/>
</dbReference>
<name>A0A1Y4LFC9_9FIRM</name>
<evidence type="ECO:0000313" key="5">
    <source>
        <dbReference type="Proteomes" id="UP000195897"/>
    </source>
</evidence>
<dbReference type="PANTHER" id="PTHR35527:SF2">
    <property type="entry name" value="HYDROLASE"/>
    <property type="match status" value="1"/>
</dbReference>